<feature type="compositionally biased region" description="Basic and acidic residues" evidence="1">
    <location>
        <begin position="206"/>
        <end position="218"/>
    </location>
</feature>
<dbReference type="AlphaFoldDB" id="A0A848NDF2"/>
<dbReference type="RefSeq" id="WP_169535743.1">
    <property type="nucleotide sequence ID" value="NZ_JABBZE010000006.1"/>
</dbReference>
<proteinExistence type="predicted"/>
<comment type="caution">
    <text evidence="2">The sequence shown here is derived from an EMBL/GenBank/DDBJ whole genome shotgun (WGS) entry which is preliminary data.</text>
</comment>
<dbReference type="EMBL" id="JABBZE010000006">
    <property type="protein sequence ID" value="NMU88613.1"/>
    <property type="molecule type" value="Genomic_DNA"/>
</dbReference>
<organism evidence="2 3">
    <name type="scientific">Achromobacter ruhlandii</name>
    <dbReference type="NCBI Taxonomy" id="72557"/>
    <lineage>
        <taxon>Bacteria</taxon>
        <taxon>Pseudomonadati</taxon>
        <taxon>Pseudomonadota</taxon>
        <taxon>Betaproteobacteria</taxon>
        <taxon>Burkholderiales</taxon>
        <taxon>Alcaligenaceae</taxon>
        <taxon>Achromobacter</taxon>
    </lineage>
</organism>
<accession>A0A848NDF2</accession>
<protein>
    <submittedName>
        <fullName evidence="2">Uncharacterized protein</fullName>
    </submittedName>
</protein>
<sequence length="336" mass="36221">MLNIKERPGSITVAEMRKYFEQGVNNTLALKENTPVGIMEINGEFAYYLDSDTDTMWLGFALGMRAAERVARAAPASAAVASGGDAHGRWRHTKGDPQERHLAQGRGLVVGETQRPYCYALESRDREGVLVDIEYNRVDSFSGGRTGGKALYDHAAPQASAKDGMTSSPDLATLVSFIFDRFGRPGDAGELPTNVAAAVRRLEARMRPQADKDSEHGGAETGLRGGARQGHKSTETRGSSGLDGGAHLADTVVLPPRPAELRDTETESRAYARAAVLNDRQQHAKAVEAAWAECRAEVGAAGWTVSESINYHGFFLHGWRAALSATRPEQGERDAG</sequence>
<dbReference type="Proteomes" id="UP000542405">
    <property type="component" value="Unassembled WGS sequence"/>
</dbReference>
<reference evidence="2 3" key="1">
    <citation type="submission" date="2020-04" db="EMBL/GenBank/DDBJ databases">
        <title>Achromobacter ruhlandii genome sequencing and assembly.</title>
        <authorList>
            <person name="Martins R.C.R."/>
            <person name="Perdigao-Neto L.V."/>
            <person name="Levin A.S.S."/>
            <person name="Costa S.F."/>
        </authorList>
    </citation>
    <scope>NUCLEOTIDE SEQUENCE [LARGE SCALE GENOMIC DNA]</scope>
    <source>
        <strain evidence="2 3">9035ralo</strain>
    </source>
</reference>
<evidence type="ECO:0000313" key="2">
    <source>
        <dbReference type="EMBL" id="NMU88613.1"/>
    </source>
</evidence>
<name>A0A848NDF2_9BURK</name>
<gene>
    <name evidence="2" type="ORF">HGQ98_01755</name>
</gene>
<evidence type="ECO:0000256" key="1">
    <source>
        <dbReference type="SAM" id="MobiDB-lite"/>
    </source>
</evidence>
<feature type="region of interest" description="Disordered" evidence="1">
    <location>
        <begin position="206"/>
        <end position="258"/>
    </location>
</feature>
<feature type="compositionally biased region" description="Gly residues" evidence="1">
    <location>
        <begin position="219"/>
        <end position="228"/>
    </location>
</feature>
<evidence type="ECO:0000313" key="3">
    <source>
        <dbReference type="Proteomes" id="UP000542405"/>
    </source>
</evidence>